<sequence>MAAFLMSLDMRCRRAIIAGWEHPTETDEAGKVIRKSELKWLSTEDDVAIGNSSKEAWDILEVAYEGTSKVKMSQLQILTSWFKALKMSEEESIAEFNIRVLDIMNETDALEEKMSDAKLVRKVLRSLPPRFNMKITAIEEANDMSRMKLDELFGSLRTFELHLGEGDNKRKPDITLTSVKKKVITELKVSTNEESLAESICYYENSEKNYGPSKLERNGKAIRCPECEGFGHFQIECLTYLKRKKKSLVVTLSDDEDSSKSDEEEVGRALMSVSTTTAKKEKESVGEKMQDHQVLAFKEPFRENELKRKWEEDQITLKAELKEARSQFDELSKSIKMLTNETQRLDDMLSQGKRCDDKKGLGFSGSGLSEIMVSHIRPFCYLLQDLLYNNRHISKHSKHMRRRRAEGRPKVNMKTCKVALTSVHNPNSTDWYFVSGCSRHMTENASFFSELRECNAGSVMFGDGGKGRIISLPVLTFDTQGCCFDCPVGKQIKSSHRSTTHHTTSRTLELLYIDLMGPMEIESLGGKRYAMNSGIVRNKVMVVESLKIEASMNSVKPKELFMNSQYL</sequence>
<comment type="caution">
    <text evidence="4">The sequence shown here is derived from an EMBL/GenBank/DDBJ whole genome shotgun (WGS) entry which is preliminary data.</text>
</comment>
<organism evidence="4 5">
    <name type="scientific">Cucumis melo var. makuwa</name>
    <name type="common">Oriental melon</name>
    <dbReference type="NCBI Taxonomy" id="1194695"/>
    <lineage>
        <taxon>Eukaryota</taxon>
        <taxon>Viridiplantae</taxon>
        <taxon>Streptophyta</taxon>
        <taxon>Embryophyta</taxon>
        <taxon>Tracheophyta</taxon>
        <taxon>Spermatophyta</taxon>
        <taxon>Magnoliopsida</taxon>
        <taxon>eudicotyledons</taxon>
        <taxon>Gunneridae</taxon>
        <taxon>Pentapetalae</taxon>
        <taxon>rosids</taxon>
        <taxon>fabids</taxon>
        <taxon>Cucurbitales</taxon>
        <taxon>Cucurbitaceae</taxon>
        <taxon>Benincaseae</taxon>
        <taxon>Cucumis</taxon>
    </lineage>
</organism>
<evidence type="ECO:0000256" key="2">
    <source>
        <dbReference type="SAM" id="MobiDB-lite"/>
    </source>
</evidence>
<feature type="domain" description="Retrovirus-related Pol polyprotein from transposon TNT 1-94-like beta-barrel" evidence="3">
    <location>
        <begin position="431"/>
        <end position="466"/>
    </location>
</feature>
<dbReference type="InterPro" id="IPR054722">
    <property type="entry name" value="PolX-like_BBD"/>
</dbReference>
<keyword evidence="1" id="KW-0175">Coiled coil</keyword>
<dbReference type="AlphaFoldDB" id="A0A5D3CT50"/>
<protein>
    <submittedName>
        <fullName evidence="4">Gag-pol polyprotein</fullName>
    </submittedName>
</protein>
<name>A0A5D3CT50_CUCMM</name>
<proteinExistence type="predicted"/>
<evidence type="ECO:0000259" key="3">
    <source>
        <dbReference type="Pfam" id="PF22936"/>
    </source>
</evidence>
<dbReference type="Pfam" id="PF14223">
    <property type="entry name" value="Retrotran_gag_2"/>
    <property type="match status" value="1"/>
</dbReference>
<evidence type="ECO:0000313" key="5">
    <source>
        <dbReference type="Proteomes" id="UP000321947"/>
    </source>
</evidence>
<dbReference type="PANTHER" id="PTHR35317:SF23">
    <property type="entry name" value="OS04G0629600 PROTEIN"/>
    <property type="match status" value="1"/>
</dbReference>
<reference evidence="4 5" key="1">
    <citation type="submission" date="2019-08" db="EMBL/GenBank/DDBJ databases">
        <title>Draft genome sequences of two oriental melons (Cucumis melo L. var makuwa).</title>
        <authorList>
            <person name="Kwon S.-Y."/>
        </authorList>
    </citation>
    <scope>NUCLEOTIDE SEQUENCE [LARGE SCALE GENOMIC DNA]</scope>
    <source>
        <strain evidence="5">cv. Chang Bougi</strain>
        <tissue evidence="4">Leaf</tissue>
    </source>
</reference>
<dbReference type="EMBL" id="SSTD01009863">
    <property type="protein sequence ID" value="TYK13616.1"/>
    <property type="molecule type" value="Genomic_DNA"/>
</dbReference>
<feature type="compositionally biased region" description="Acidic residues" evidence="2">
    <location>
        <begin position="253"/>
        <end position="265"/>
    </location>
</feature>
<feature type="coiled-coil region" evidence="1">
    <location>
        <begin position="307"/>
        <end position="341"/>
    </location>
</feature>
<dbReference type="PANTHER" id="PTHR35317">
    <property type="entry name" value="OS04G0629600 PROTEIN"/>
    <property type="match status" value="1"/>
</dbReference>
<dbReference type="Pfam" id="PF22936">
    <property type="entry name" value="Pol_BBD"/>
    <property type="match status" value="1"/>
</dbReference>
<evidence type="ECO:0000256" key="1">
    <source>
        <dbReference type="SAM" id="Coils"/>
    </source>
</evidence>
<evidence type="ECO:0000313" key="4">
    <source>
        <dbReference type="EMBL" id="TYK13616.1"/>
    </source>
</evidence>
<accession>A0A5D3CT50</accession>
<dbReference type="Proteomes" id="UP000321947">
    <property type="component" value="Unassembled WGS sequence"/>
</dbReference>
<gene>
    <name evidence="4" type="ORF">E5676_scaffold299G001200</name>
</gene>
<feature type="region of interest" description="Disordered" evidence="2">
    <location>
        <begin position="252"/>
        <end position="285"/>
    </location>
</feature>